<evidence type="ECO:0000259" key="2">
    <source>
        <dbReference type="Pfam" id="PF08239"/>
    </source>
</evidence>
<sequence>MMTILAYGAALLLTLCLAAWLTPRSWWRRANARALAVLAGGTLLVGSLLHALLAPPPAALKPDVQGQLPVAGQGYRAWDNLNLRSNVGVGSHRLAVLPAGTRVTASGRHQGDWWEVSALVDGRRQAGWASSLWLRRADEAGSRFVQPHRVEVQALGALGRADPREAEGLVDRHREVR</sequence>
<feature type="transmembrane region" description="Helical" evidence="1">
    <location>
        <begin position="34"/>
        <end position="53"/>
    </location>
</feature>
<feature type="domain" description="SH3b" evidence="2">
    <location>
        <begin position="79"/>
        <end position="134"/>
    </location>
</feature>
<evidence type="ECO:0000313" key="4">
    <source>
        <dbReference type="Proteomes" id="UP001206572"/>
    </source>
</evidence>
<keyword evidence="1" id="KW-0812">Transmembrane</keyword>
<dbReference type="Gene3D" id="2.30.30.40">
    <property type="entry name" value="SH3 Domains"/>
    <property type="match status" value="1"/>
</dbReference>
<gene>
    <name evidence="3" type="ORF">NX780_18345</name>
</gene>
<reference evidence="3 4" key="1">
    <citation type="submission" date="2022-08" db="EMBL/GenBank/DDBJ databases">
        <title>Reclassification of Massilia species as members of the genera Telluria, Duganella, Pseudoduganella, Mokoshia gen. nov. and Zemynaea gen. nov. using orthogonal and non-orthogonal genome-based approaches.</title>
        <authorList>
            <person name="Bowman J.P."/>
        </authorList>
    </citation>
    <scope>NUCLEOTIDE SEQUENCE [LARGE SCALE GENOMIC DNA]</scope>
    <source>
        <strain evidence="3 4">JCM 31661</strain>
    </source>
</reference>
<evidence type="ECO:0000256" key="1">
    <source>
        <dbReference type="SAM" id="Phobius"/>
    </source>
</evidence>
<dbReference type="RefSeq" id="WP_258829318.1">
    <property type="nucleotide sequence ID" value="NZ_JANUHA010000014.1"/>
</dbReference>
<keyword evidence="1" id="KW-1133">Transmembrane helix</keyword>
<organism evidence="3 4">
    <name type="scientific">Massilia agri</name>
    <dbReference type="NCBI Taxonomy" id="1886785"/>
    <lineage>
        <taxon>Bacteria</taxon>
        <taxon>Pseudomonadati</taxon>
        <taxon>Pseudomonadota</taxon>
        <taxon>Betaproteobacteria</taxon>
        <taxon>Burkholderiales</taxon>
        <taxon>Oxalobacteraceae</taxon>
        <taxon>Telluria group</taxon>
        <taxon>Massilia</taxon>
    </lineage>
</organism>
<dbReference type="EMBL" id="JANUHA010000014">
    <property type="protein sequence ID" value="MCS0598306.1"/>
    <property type="molecule type" value="Genomic_DNA"/>
</dbReference>
<comment type="caution">
    <text evidence="3">The sequence shown here is derived from an EMBL/GenBank/DDBJ whole genome shotgun (WGS) entry which is preliminary data.</text>
</comment>
<name>A0ABT2AQA4_9BURK</name>
<dbReference type="InterPro" id="IPR003646">
    <property type="entry name" value="SH3-like_bac-type"/>
</dbReference>
<evidence type="ECO:0000313" key="3">
    <source>
        <dbReference type="EMBL" id="MCS0598306.1"/>
    </source>
</evidence>
<accession>A0ABT2AQA4</accession>
<proteinExistence type="predicted"/>
<keyword evidence="1" id="KW-0472">Membrane</keyword>
<keyword evidence="4" id="KW-1185">Reference proteome</keyword>
<dbReference type="Proteomes" id="UP001206572">
    <property type="component" value="Unassembled WGS sequence"/>
</dbReference>
<protein>
    <submittedName>
        <fullName evidence="3">SH3 domain-containing protein</fullName>
    </submittedName>
</protein>
<dbReference type="Pfam" id="PF08239">
    <property type="entry name" value="SH3_3"/>
    <property type="match status" value="1"/>
</dbReference>